<dbReference type="InterPro" id="IPR010994">
    <property type="entry name" value="RuvA_2-like"/>
</dbReference>
<dbReference type="EMBL" id="JAKNCJ010000004">
    <property type="protein sequence ID" value="MCL6423598.1"/>
    <property type="molecule type" value="Genomic_DNA"/>
</dbReference>
<dbReference type="InterPro" id="IPR051675">
    <property type="entry name" value="Endo/Exo/Phosphatase_dom_1"/>
</dbReference>
<feature type="domain" description="Helix-hairpin-helix DNA-binding motif class 1" evidence="3">
    <location>
        <begin position="310"/>
        <end position="329"/>
    </location>
</feature>
<dbReference type="Pfam" id="PF12836">
    <property type="entry name" value="HHH_3"/>
    <property type="match status" value="1"/>
</dbReference>
<comment type="caution">
    <text evidence="4">The sequence shown here is derived from an EMBL/GenBank/DDBJ whole genome shotgun (WGS) entry which is preliminary data.</text>
</comment>
<feature type="region of interest" description="Disordered" evidence="1">
    <location>
        <begin position="118"/>
        <end position="163"/>
    </location>
</feature>
<dbReference type="InterPro" id="IPR019554">
    <property type="entry name" value="Soluble_ligand-bd"/>
</dbReference>
<name>A0ABT0R0Z4_9MICO</name>
<dbReference type="Proteomes" id="UP001203761">
    <property type="component" value="Unassembled WGS sequence"/>
</dbReference>
<keyword evidence="2" id="KW-0472">Membrane</keyword>
<keyword evidence="2" id="KW-1133">Transmembrane helix</keyword>
<dbReference type="NCBIfam" id="TIGR00426">
    <property type="entry name" value="competence protein ComEA helix-hairpin-helix repeat region"/>
    <property type="match status" value="1"/>
</dbReference>
<dbReference type="InterPro" id="IPR003583">
    <property type="entry name" value="Hlx-hairpin-Hlx_DNA-bd_motif"/>
</dbReference>
<feature type="compositionally biased region" description="Low complexity" evidence="1">
    <location>
        <begin position="141"/>
        <end position="163"/>
    </location>
</feature>
<reference evidence="4" key="1">
    <citation type="submission" date="2022-02" db="EMBL/GenBank/DDBJ databases">
        <authorList>
            <person name="Lee M."/>
            <person name="Kim S.-J."/>
            <person name="Jung M.-Y."/>
        </authorList>
    </citation>
    <scope>NUCLEOTIDE SEQUENCE</scope>
    <source>
        <strain evidence="4">JHP9</strain>
    </source>
</reference>
<dbReference type="SMART" id="SM00278">
    <property type="entry name" value="HhH1"/>
    <property type="match status" value="2"/>
</dbReference>
<feature type="transmembrane region" description="Helical" evidence="2">
    <location>
        <begin position="74"/>
        <end position="95"/>
    </location>
</feature>
<gene>
    <name evidence="4" type="ORF">Bequi_09405</name>
</gene>
<dbReference type="Pfam" id="PF10531">
    <property type="entry name" value="SLBB"/>
    <property type="match status" value="1"/>
</dbReference>
<feature type="compositionally biased region" description="Low complexity" evidence="1">
    <location>
        <begin position="121"/>
        <end position="133"/>
    </location>
</feature>
<feature type="region of interest" description="Disordered" evidence="1">
    <location>
        <begin position="1"/>
        <end position="55"/>
    </location>
</feature>
<organism evidence="4 5">
    <name type="scientific">Brachybacterium equifaecis</name>
    <dbReference type="NCBI Taxonomy" id="2910770"/>
    <lineage>
        <taxon>Bacteria</taxon>
        <taxon>Bacillati</taxon>
        <taxon>Actinomycetota</taxon>
        <taxon>Actinomycetes</taxon>
        <taxon>Micrococcales</taxon>
        <taxon>Dermabacteraceae</taxon>
        <taxon>Brachybacterium</taxon>
    </lineage>
</organism>
<evidence type="ECO:0000256" key="2">
    <source>
        <dbReference type="SAM" id="Phobius"/>
    </source>
</evidence>
<evidence type="ECO:0000313" key="5">
    <source>
        <dbReference type="Proteomes" id="UP001203761"/>
    </source>
</evidence>
<feature type="domain" description="Helix-hairpin-helix DNA-binding motif class 1" evidence="3">
    <location>
        <begin position="280"/>
        <end position="299"/>
    </location>
</feature>
<evidence type="ECO:0000256" key="1">
    <source>
        <dbReference type="SAM" id="MobiDB-lite"/>
    </source>
</evidence>
<protein>
    <submittedName>
        <fullName evidence="4">Helix-hairpin-helix domain-containing protein</fullName>
    </submittedName>
</protein>
<keyword evidence="2" id="KW-0812">Transmembrane</keyword>
<dbReference type="PANTHER" id="PTHR21180:SF32">
    <property type="entry name" value="ENDONUCLEASE_EXONUCLEASE_PHOSPHATASE FAMILY DOMAIN-CONTAINING PROTEIN 1"/>
    <property type="match status" value="1"/>
</dbReference>
<sequence>MRSRHRTRNASPEPGRHRRSLLQEEHEREREGDPSDSVGDDLLAWSGPEDPLVELRSAQEELPRRRWWQDIPRPAPASLVGIAVLVLIGVGAVHLSTQGAAVPSTVAAGTSAPLIADGPTSGAPGAGIESGASGSAGTGGSAPASAGRDAAGSSAGAAGSAATPAAAPSAPAVVYVSGAVIAPDVVELPAGARVADALDAVGGPAEDADLSLLNLARLVVDGEQIHVPAQGEAPRDPASAGSAGSAPGSPGTTGSATASAAAGSAPASGGLIDINSASAQELQELPGVGPAIAERIVRHRETNGPFASVDGLDEVSGIGPATLEKIREKATV</sequence>
<proteinExistence type="predicted"/>
<keyword evidence="5" id="KW-1185">Reference proteome</keyword>
<evidence type="ECO:0000259" key="3">
    <source>
        <dbReference type="SMART" id="SM00278"/>
    </source>
</evidence>
<dbReference type="Gene3D" id="1.10.150.320">
    <property type="entry name" value="Photosystem II 12 kDa extrinsic protein"/>
    <property type="match status" value="1"/>
</dbReference>
<dbReference type="SUPFAM" id="SSF47781">
    <property type="entry name" value="RuvA domain 2-like"/>
    <property type="match status" value="1"/>
</dbReference>
<evidence type="ECO:0000313" key="4">
    <source>
        <dbReference type="EMBL" id="MCL6423598.1"/>
    </source>
</evidence>
<dbReference type="InterPro" id="IPR004509">
    <property type="entry name" value="Competence_ComEA_HhH"/>
</dbReference>
<feature type="compositionally biased region" description="Basic and acidic residues" evidence="1">
    <location>
        <begin position="21"/>
        <end position="33"/>
    </location>
</feature>
<feature type="region of interest" description="Disordered" evidence="1">
    <location>
        <begin position="229"/>
        <end position="262"/>
    </location>
</feature>
<dbReference type="RefSeq" id="WP_249737677.1">
    <property type="nucleotide sequence ID" value="NZ_JAKNCJ010000004.1"/>
</dbReference>
<feature type="compositionally biased region" description="Low complexity" evidence="1">
    <location>
        <begin position="237"/>
        <end position="262"/>
    </location>
</feature>
<accession>A0ABT0R0Z4</accession>
<dbReference type="Gene3D" id="3.10.560.10">
    <property type="entry name" value="Outer membrane lipoprotein wza domain like"/>
    <property type="match status" value="1"/>
</dbReference>
<dbReference type="PANTHER" id="PTHR21180">
    <property type="entry name" value="ENDONUCLEASE/EXONUCLEASE/PHOSPHATASE FAMILY DOMAIN-CONTAINING PROTEIN 1"/>
    <property type="match status" value="1"/>
</dbReference>